<dbReference type="Proteomes" id="UP001433508">
    <property type="component" value="Unassembled WGS sequence"/>
</dbReference>
<evidence type="ECO:0000313" key="1">
    <source>
        <dbReference type="EMBL" id="KAK9234061.1"/>
    </source>
</evidence>
<comment type="caution">
    <text evidence="1">The sequence shown here is derived from an EMBL/GenBank/DDBJ whole genome shotgun (WGS) entry which is preliminary data.</text>
</comment>
<keyword evidence="2" id="KW-1185">Reference proteome</keyword>
<reference evidence="2" key="1">
    <citation type="journal article" date="2024" name="Front. Bioeng. Biotechnol.">
        <title>Genome-scale model development and genomic sequencing of the oleaginous clade Lipomyces.</title>
        <authorList>
            <person name="Czajka J.J."/>
            <person name="Han Y."/>
            <person name="Kim J."/>
            <person name="Mondo S.J."/>
            <person name="Hofstad B.A."/>
            <person name="Robles A."/>
            <person name="Haridas S."/>
            <person name="Riley R."/>
            <person name="LaButti K."/>
            <person name="Pangilinan J."/>
            <person name="Andreopoulos W."/>
            <person name="Lipzen A."/>
            <person name="Yan J."/>
            <person name="Wang M."/>
            <person name="Ng V."/>
            <person name="Grigoriev I.V."/>
            <person name="Spatafora J.W."/>
            <person name="Magnuson J.K."/>
            <person name="Baker S.E."/>
            <person name="Pomraning K.R."/>
        </authorList>
    </citation>
    <scope>NUCLEOTIDE SEQUENCE [LARGE SCALE GENOMIC DNA]</scope>
    <source>
        <strain evidence="2">CBS 7786</strain>
    </source>
</reference>
<dbReference type="EMBL" id="MU971523">
    <property type="protein sequence ID" value="KAK9234061.1"/>
    <property type="molecule type" value="Genomic_DNA"/>
</dbReference>
<sequence length="73" mass="8096">MRYDLLLLAILDEVSLRCPAIDTSKVLLTGFSGGGQFVHRFTYLHPERLLAVNVGAPGSVTYLDDNRPWADGY</sequence>
<evidence type="ECO:0000313" key="2">
    <source>
        <dbReference type="Proteomes" id="UP001433508"/>
    </source>
</evidence>
<organism evidence="1 2">
    <name type="scientific">Lipomyces kononenkoae</name>
    <name type="common">Yeast</name>
    <dbReference type="NCBI Taxonomy" id="34357"/>
    <lineage>
        <taxon>Eukaryota</taxon>
        <taxon>Fungi</taxon>
        <taxon>Dikarya</taxon>
        <taxon>Ascomycota</taxon>
        <taxon>Saccharomycotina</taxon>
        <taxon>Lipomycetes</taxon>
        <taxon>Lipomycetales</taxon>
        <taxon>Lipomycetaceae</taxon>
        <taxon>Lipomyces</taxon>
    </lineage>
</organism>
<proteinExistence type="predicted"/>
<gene>
    <name evidence="1" type="ORF">V1525DRAFT_414306</name>
</gene>
<accession>A0ACC3SR20</accession>
<name>A0ACC3SR20_LIPKO</name>
<protein>
    <submittedName>
        <fullName evidence="1">Uncharacterized protein</fullName>
    </submittedName>
</protein>